<sequence>MTVHLLTKYQQFHLQPLKRILIVEDNDINRMLLSDYLSYSGYHVQSLSDGSIFFKTIENFQPDLILLDLKLPDVDGYYLLKQIQQQQDFARIPVIVVSGFAFKVDQERAIKLGARGYFVKPINLNALLIKISEELVVNCV</sequence>
<feature type="domain" description="Response regulatory" evidence="3">
    <location>
        <begin position="19"/>
        <end position="135"/>
    </location>
</feature>
<dbReference type="Gene3D" id="3.40.50.2300">
    <property type="match status" value="1"/>
</dbReference>
<reference evidence="4 5" key="1">
    <citation type="submission" date="2017-06" db="EMBL/GenBank/DDBJ databases">
        <title>Genome sequencing of cyanobaciteial culture collection at National Institute for Environmental Studies (NIES).</title>
        <authorList>
            <person name="Hirose Y."/>
            <person name="Shimura Y."/>
            <person name="Fujisawa T."/>
            <person name="Nakamura Y."/>
            <person name="Kawachi M."/>
        </authorList>
    </citation>
    <scope>NUCLEOTIDE SEQUENCE [LARGE SCALE GENOMIC DNA]</scope>
    <source>
        <strain evidence="4 5">NIES-23</strain>
    </source>
</reference>
<organism evidence="4 5">
    <name type="scientific">Trichormus variabilis NIES-23</name>
    <dbReference type="NCBI Taxonomy" id="1973479"/>
    <lineage>
        <taxon>Bacteria</taxon>
        <taxon>Bacillati</taxon>
        <taxon>Cyanobacteriota</taxon>
        <taxon>Cyanophyceae</taxon>
        <taxon>Nostocales</taxon>
        <taxon>Nostocaceae</taxon>
        <taxon>Trichormus</taxon>
    </lineage>
</organism>
<evidence type="ECO:0000259" key="3">
    <source>
        <dbReference type="PROSITE" id="PS50110"/>
    </source>
</evidence>
<dbReference type="Pfam" id="PF00072">
    <property type="entry name" value="Response_reg"/>
    <property type="match status" value="1"/>
</dbReference>
<dbReference type="PANTHER" id="PTHR44591:SF23">
    <property type="entry name" value="CHEY SUBFAMILY"/>
    <property type="match status" value="1"/>
</dbReference>
<proteinExistence type="predicted"/>
<dbReference type="InterPro" id="IPR011006">
    <property type="entry name" value="CheY-like_superfamily"/>
</dbReference>
<dbReference type="SMART" id="SM00448">
    <property type="entry name" value="REC"/>
    <property type="match status" value="1"/>
</dbReference>
<feature type="modified residue" description="4-aspartylphosphate" evidence="2">
    <location>
        <position position="68"/>
    </location>
</feature>
<evidence type="ECO:0000256" key="1">
    <source>
        <dbReference type="ARBA" id="ARBA00022553"/>
    </source>
</evidence>
<name>A0A1Z4KH90_ANAVA</name>
<evidence type="ECO:0000256" key="2">
    <source>
        <dbReference type="PROSITE-ProRule" id="PRU00169"/>
    </source>
</evidence>
<keyword evidence="1 2" id="KW-0597">Phosphoprotein</keyword>
<dbReference type="GO" id="GO:0000160">
    <property type="term" value="P:phosphorelay signal transduction system"/>
    <property type="evidence" value="ECO:0007669"/>
    <property type="project" value="InterPro"/>
</dbReference>
<dbReference type="AlphaFoldDB" id="A0A1Z4KH90"/>
<dbReference type="EMBL" id="AP018216">
    <property type="protein sequence ID" value="BAY68348.1"/>
    <property type="molecule type" value="Genomic_DNA"/>
</dbReference>
<protein>
    <submittedName>
        <fullName evidence="4">Two-component response regulator</fullName>
    </submittedName>
</protein>
<gene>
    <name evidence="4" type="ORF">NIES23_11340</name>
</gene>
<evidence type="ECO:0000313" key="5">
    <source>
        <dbReference type="Proteomes" id="UP000217507"/>
    </source>
</evidence>
<dbReference type="Proteomes" id="UP000217507">
    <property type="component" value="Chromosome"/>
</dbReference>
<accession>A0A1Z4KH90</accession>
<dbReference type="SUPFAM" id="SSF52172">
    <property type="entry name" value="CheY-like"/>
    <property type="match status" value="1"/>
</dbReference>
<evidence type="ECO:0000313" key="4">
    <source>
        <dbReference type="EMBL" id="BAY68348.1"/>
    </source>
</evidence>
<dbReference type="InterPro" id="IPR001789">
    <property type="entry name" value="Sig_transdc_resp-reg_receiver"/>
</dbReference>
<dbReference type="InterPro" id="IPR050595">
    <property type="entry name" value="Bact_response_regulator"/>
</dbReference>
<dbReference type="PROSITE" id="PS50110">
    <property type="entry name" value="RESPONSE_REGULATORY"/>
    <property type="match status" value="1"/>
</dbReference>
<dbReference type="PANTHER" id="PTHR44591">
    <property type="entry name" value="STRESS RESPONSE REGULATOR PROTEIN 1"/>
    <property type="match status" value="1"/>
</dbReference>